<evidence type="ECO:0000313" key="6">
    <source>
        <dbReference type="EMBL" id="CAE1323131.1"/>
    </source>
</evidence>
<protein>
    <submittedName>
        <fullName evidence="6">PGP</fullName>
        <ecNumber evidence="6">3.1.3.18</ecNumber>
        <ecNumber evidence="6">3.1.3.48</ecNumber>
    </submittedName>
</protein>
<dbReference type="InterPro" id="IPR036412">
    <property type="entry name" value="HAD-like_sf"/>
</dbReference>
<keyword evidence="1 2" id="KW-0378">Hydrolase</keyword>
<comment type="caution">
    <text evidence="6">The sequence shown here is derived from an EMBL/GenBank/DDBJ whole genome shotgun (WGS) entry which is preliminary data.</text>
</comment>
<dbReference type="InterPro" id="IPR006349">
    <property type="entry name" value="PGP_euk"/>
</dbReference>
<dbReference type="EMBL" id="CAHIKZ030005354">
    <property type="protein sequence ID" value="CAE1323131.1"/>
    <property type="molecule type" value="Genomic_DNA"/>
</dbReference>
<evidence type="ECO:0000313" key="7">
    <source>
        <dbReference type="Proteomes" id="UP000597762"/>
    </source>
</evidence>
<dbReference type="GO" id="GO:0005737">
    <property type="term" value="C:cytoplasm"/>
    <property type="evidence" value="ECO:0007669"/>
    <property type="project" value="TreeGrafter"/>
</dbReference>
<dbReference type="InterPro" id="IPR006357">
    <property type="entry name" value="HAD-SF_hydro_IIA"/>
</dbReference>
<name>A0A812ED94_ACAPH</name>
<dbReference type="Gene3D" id="3.40.50.1000">
    <property type="entry name" value="HAD superfamily/HAD-like"/>
    <property type="match status" value="2"/>
</dbReference>
<feature type="active site" description="Proton donor" evidence="3">
    <location>
        <position position="28"/>
    </location>
</feature>
<feature type="binding site" evidence="5">
    <location>
        <position position="28"/>
    </location>
    <ligand>
        <name>Mg(2+)</name>
        <dbReference type="ChEBI" id="CHEBI:18420"/>
    </ligand>
</feature>
<keyword evidence="5" id="KW-0479">Metal-binding</keyword>
<feature type="binding site" evidence="4">
    <location>
        <position position="218"/>
    </location>
    <ligand>
        <name>substrate</name>
    </ligand>
</feature>
<accession>A0A812ED94</accession>
<dbReference type="GO" id="GO:0004725">
    <property type="term" value="F:protein tyrosine phosphatase activity"/>
    <property type="evidence" value="ECO:0007669"/>
    <property type="project" value="UniProtKB-EC"/>
</dbReference>
<gene>
    <name evidence="6" type="ORF">SPHA_73018</name>
</gene>
<sequence length="303" mass="33814">MSKKAQYLLEAHISDILNNVDTFLFDCDGVLWNYDDLIPGALDCVNKLKKQGKTVYFITNNSTKTRKNYCKKFTDLKFDVHEDEIICTAYIAALYLHNNNFKGKVYPIGSPGLLEELDNFNIAHTDVVPDPTVGNILEWCNIKLDPEVTCVLVAFDEHITFNKIMKAATYIKKKNCLFLATNEDAALPMPGNMVIPGTGTMVNAVKTPAGKEPIVVGKPHSTIIDLLIKQKGLVPAKSMMIGDRLNTDIAFAKNHHLKSLLVLSGISTEEDIHKAEENPNDPKAYVPDFYLPSLKEFSELLPE</sequence>
<dbReference type="SUPFAM" id="SSF56784">
    <property type="entry name" value="HAD-like"/>
    <property type="match status" value="1"/>
</dbReference>
<feature type="active site" description="Nucleophile" evidence="3">
    <location>
        <position position="26"/>
    </location>
</feature>
<dbReference type="Proteomes" id="UP000597762">
    <property type="component" value="Unassembled WGS sequence"/>
</dbReference>
<dbReference type="OrthoDB" id="413953at2759"/>
<dbReference type="GO" id="GO:0008967">
    <property type="term" value="F:phosphoglycolate phosphatase activity"/>
    <property type="evidence" value="ECO:0007669"/>
    <property type="project" value="UniProtKB-EC"/>
</dbReference>
<keyword evidence="7" id="KW-1185">Reference proteome</keyword>
<dbReference type="EC" id="3.1.3.18" evidence="6"/>
<evidence type="ECO:0000256" key="2">
    <source>
        <dbReference type="PIRNR" id="PIRNR000915"/>
    </source>
</evidence>
<evidence type="ECO:0000256" key="3">
    <source>
        <dbReference type="PIRSR" id="PIRSR000915-1"/>
    </source>
</evidence>
<dbReference type="EC" id="3.1.3.48" evidence="6"/>
<dbReference type="PANTHER" id="PTHR19288:SF93">
    <property type="entry name" value="FI11325P-RELATED"/>
    <property type="match status" value="1"/>
</dbReference>
<feature type="binding site" evidence="5">
    <location>
        <position position="243"/>
    </location>
    <ligand>
        <name>Mg(2+)</name>
        <dbReference type="ChEBI" id="CHEBI:18420"/>
    </ligand>
</feature>
<dbReference type="PIRSF" id="PIRSF000915">
    <property type="entry name" value="PGP-type_phosphatase"/>
    <property type="match status" value="1"/>
</dbReference>
<dbReference type="InterPro" id="IPR023214">
    <property type="entry name" value="HAD_sf"/>
</dbReference>
<evidence type="ECO:0000256" key="5">
    <source>
        <dbReference type="PIRSR" id="PIRSR000915-3"/>
    </source>
</evidence>
<feature type="binding site" evidence="5">
    <location>
        <position position="26"/>
    </location>
    <ligand>
        <name>Mg(2+)</name>
        <dbReference type="ChEBI" id="CHEBI:18420"/>
    </ligand>
</feature>
<dbReference type="GO" id="GO:0046872">
    <property type="term" value="F:metal ion binding"/>
    <property type="evidence" value="ECO:0007669"/>
    <property type="project" value="UniProtKB-KW"/>
</dbReference>
<dbReference type="Pfam" id="PF13344">
    <property type="entry name" value="Hydrolase_6"/>
    <property type="match status" value="1"/>
</dbReference>
<keyword evidence="5" id="KW-0460">Magnesium</keyword>
<evidence type="ECO:0000256" key="4">
    <source>
        <dbReference type="PIRSR" id="PIRSR000915-2"/>
    </source>
</evidence>
<organism evidence="6 7">
    <name type="scientific">Acanthosepion pharaonis</name>
    <name type="common">Pharaoh cuttlefish</name>
    <name type="synonym">Sepia pharaonis</name>
    <dbReference type="NCBI Taxonomy" id="158019"/>
    <lineage>
        <taxon>Eukaryota</taxon>
        <taxon>Metazoa</taxon>
        <taxon>Spiralia</taxon>
        <taxon>Lophotrochozoa</taxon>
        <taxon>Mollusca</taxon>
        <taxon>Cephalopoda</taxon>
        <taxon>Coleoidea</taxon>
        <taxon>Decapodiformes</taxon>
        <taxon>Sepiida</taxon>
        <taxon>Sepiina</taxon>
        <taxon>Sepiidae</taxon>
        <taxon>Acanthosepion</taxon>
    </lineage>
</organism>
<reference evidence="6" key="1">
    <citation type="submission" date="2021-01" db="EMBL/GenBank/DDBJ databases">
        <authorList>
            <person name="Li R."/>
            <person name="Bekaert M."/>
        </authorList>
    </citation>
    <scope>NUCLEOTIDE SEQUENCE</scope>
    <source>
        <strain evidence="6">Farmed</strain>
    </source>
</reference>
<dbReference type="AlphaFoldDB" id="A0A812ED94"/>
<dbReference type="NCBIfam" id="TIGR01452">
    <property type="entry name" value="PGP_euk"/>
    <property type="match status" value="1"/>
</dbReference>
<comment type="cofactor">
    <cofactor evidence="5">
        <name>Mg(2+)</name>
        <dbReference type="ChEBI" id="CHEBI:18420"/>
    </cofactor>
    <text evidence="5">Divalent metal ions. Mg(2+) is the most effective.</text>
</comment>
<dbReference type="NCBIfam" id="TIGR01460">
    <property type="entry name" value="HAD-SF-IIA"/>
    <property type="match status" value="1"/>
</dbReference>
<dbReference type="PANTHER" id="PTHR19288">
    <property type="entry name" value="4-NITROPHENYLPHOSPHATASE-RELATED"/>
    <property type="match status" value="1"/>
</dbReference>
<comment type="similarity">
    <text evidence="2">Belongs to the HAD-like hydrolase superfamily.</text>
</comment>
<proteinExistence type="inferred from homology"/>
<evidence type="ECO:0000256" key="1">
    <source>
        <dbReference type="ARBA" id="ARBA00022801"/>
    </source>
</evidence>
<dbReference type="Pfam" id="PF13242">
    <property type="entry name" value="Hydrolase_like"/>
    <property type="match status" value="1"/>
</dbReference>